<dbReference type="PROSITE" id="PS50005">
    <property type="entry name" value="TPR"/>
    <property type="match status" value="5"/>
</dbReference>
<gene>
    <name evidence="2" type="ORF">H8E80_09295</name>
</gene>
<dbReference type="PANTHER" id="PTHR12558:SF13">
    <property type="entry name" value="CELL DIVISION CYCLE PROTEIN 27 HOMOLOG"/>
    <property type="match status" value="1"/>
</dbReference>
<dbReference type="PROSITE" id="PS50293">
    <property type="entry name" value="TPR_REGION"/>
    <property type="match status" value="1"/>
</dbReference>
<comment type="caution">
    <text evidence="2">The sequence shown here is derived from an EMBL/GenBank/DDBJ whole genome shotgun (WGS) entry which is preliminary data.</text>
</comment>
<keyword evidence="1" id="KW-0802">TPR repeat</keyword>
<dbReference type="Pfam" id="PF00515">
    <property type="entry name" value="TPR_1"/>
    <property type="match status" value="1"/>
</dbReference>
<evidence type="ECO:0000313" key="3">
    <source>
        <dbReference type="Proteomes" id="UP000603545"/>
    </source>
</evidence>
<protein>
    <submittedName>
        <fullName evidence="2">Tetratricopeptide repeat protein</fullName>
    </submittedName>
</protein>
<dbReference type="SMART" id="SM00028">
    <property type="entry name" value="TPR"/>
    <property type="match status" value="6"/>
</dbReference>
<feature type="repeat" description="TPR" evidence="1">
    <location>
        <begin position="34"/>
        <end position="67"/>
    </location>
</feature>
<dbReference type="InterPro" id="IPR011990">
    <property type="entry name" value="TPR-like_helical_dom_sf"/>
</dbReference>
<sequence length="258" mass="29434">MKIKANRFMWATSVFLIFFLVSCAANLELRKRQEEALRNFGEAYIREGDYTKALRKLLEAEKLYAEDPHLQYDLGLVYMAKENPGMAIDHFKKAVEIKPDYTPAKNSLGAAYLAEKKWDDAISCFKEISGDLLYVTPHYPLSNLGWAYYNKKKYDLAEKYYQDALKIEPRFAIALSGLGKTYIAAGKIPESVVIFEKAVKISPSSAELYLDLADTYRLSREYKKALNAYKKVIELAPDSPLAVDAQKEIEGLRNWGIK</sequence>
<dbReference type="EMBL" id="JACNLL010000086">
    <property type="protein sequence ID" value="MBC8200217.1"/>
    <property type="molecule type" value="Genomic_DNA"/>
</dbReference>
<proteinExistence type="predicted"/>
<dbReference type="Pfam" id="PF13432">
    <property type="entry name" value="TPR_16"/>
    <property type="match status" value="1"/>
</dbReference>
<dbReference type="PROSITE" id="PS51257">
    <property type="entry name" value="PROKAR_LIPOPROTEIN"/>
    <property type="match status" value="1"/>
</dbReference>
<reference evidence="2 3" key="1">
    <citation type="submission" date="2020-08" db="EMBL/GenBank/DDBJ databases">
        <title>Bridging the membrane lipid divide: bacteria of the FCB group superphylum have the potential to synthesize archaeal ether lipids.</title>
        <authorList>
            <person name="Villanueva L."/>
            <person name="Von Meijenfeldt F.A.B."/>
            <person name="Westbye A.B."/>
            <person name="Yadav S."/>
            <person name="Hopmans E.C."/>
            <person name="Dutilh B.E."/>
            <person name="Sinninghe Damste J.S."/>
        </authorList>
    </citation>
    <scope>NUCLEOTIDE SEQUENCE [LARGE SCALE GENOMIC DNA]</scope>
    <source>
        <strain evidence="2">NIOZ-UU82</strain>
    </source>
</reference>
<dbReference type="InterPro" id="IPR019734">
    <property type="entry name" value="TPR_rpt"/>
</dbReference>
<feature type="repeat" description="TPR" evidence="1">
    <location>
        <begin position="138"/>
        <end position="171"/>
    </location>
</feature>
<dbReference type="Proteomes" id="UP000603545">
    <property type="component" value="Unassembled WGS sequence"/>
</dbReference>
<feature type="repeat" description="TPR" evidence="1">
    <location>
        <begin position="172"/>
        <end position="205"/>
    </location>
</feature>
<dbReference type="Pfam" id="PF13424">
    <property type="entry name" value="TPR_12"/>
    <property type="match status" value="1"/>
</dbReference>
<organism evidence="2 3">
    <name type="scientific">Candidatus Desulfaltia bathyphila</name>
    <dbReference type="NCBI Taxonomy" id="2841697"/>
    <lineage>
        <taxon>Bacteria</taxon>
        <taxon>Pseudomonadati</taxon>
        <taxon>Thermodesulfobacteriota</taxon>
        <taxon>Desulfobacteria</taxon>
        <taxon>Desulfobacterales</taxon>
        <taxon>Desulfobacterales incertae sedis</taxon>
        <taxon>Candidatus Desulfaltia</taxon>
    </lineage>
</organism>
<dbReference type="AlphaFoldDB" id="A0A8J6T8G9"/>
<dbReference type="PANTHER" id="PTHR12558">
    <property type="entry name" value="CELL DIVISION CYCLE 16,23,27"/>
    <property type="match status" value="1"/>
</dbReference>
<feature type="repeat" description="TPR" evidence="1">
    <location>
        <begin position="206"/>
        <end position="239"/>
    </location>
</feature>
<name>A0A8J6T8G9_9BACT</name>
<feature type="repeat" description="TPR" evidence="1">
    <location>
        <begin position="68"/>
        <end position="101"/>
    </location>
</feature>
<evidence type="ECO:0000256" key="1">
    <source>
        <dbReference type="PROSITE-ProRule" id="PRU00339"/>
    </source>
</evidence>
<dbReference type="SUPFAM" id="SSF48452">
    <property type="entry name" value="TPR-like"/>
    <property type="match status" value="1"/>
</dbReference>
<evidence type="ECO:0000313" key="2">
    <source>
        <dbReference type="EMBL" id="MBC8200217.1"/>
    </source>
</evidence>
<accession>A0A8J6T8G9</accession>
<dbReference type="Gene3D" id="1.25.40.10">
    <property type="entry name" value="Tetratricopeptide repeat domain"/>
    <property type="match status" value="2"/>
</dbReference>